<evidence type="ECO:0000256" key="6">
    <source>
        <dbReference type="ARBA" id="ARBA00022989"/>
    </source>
</evidence>
<comment type="similarity">
    <text evidence="2 8">Belongs to the 4-toluene sulfonate uptake permease (TSUP) (TC 2.A.102) family.</text>
</comment>
<dbReference type="InterPro" id="IPR052017">
    <property type="entry name" value="TSUP"/>
</dbReference>
<evidence type="ECO:0000256" key="7">
    <source>
        <dbReference type="ARBA" id="ARBA00023136"/>
    </source>
</evidence>
<evidence type="ECO:0000256" key="8">
    <source>
        <dbReference type="RuleBase" id="RU363041"/>
    </source>
</evidence>
<feature type="transmembrane region" description="Helical" evidence="8">
    <location>
        <begin position="180"/>
        <end position="196"/>
    </location>
</feature>
<keyword evidence="3" id="KW-0813">Transport</keyword>
<dbReference type="InterPro" id="IPR002781">
    <property type="entry name" value="TM_pro_TauE-like"/>
</dbReference>
<keyword evidence="6 8" id="KW-1133">Transmembrane helix</keyword>
<name>A0A974WMX9_9BACT</name>
<keyword evidence="7 8" id="KW-0472">Membrane</keyword>
<keyword evidence="10" id="KW-1185">Reference proteome</keyword>
<dbReference type="EMBL" id="CP070608">
    <property type="protein sequence ID" value="QSE99245.1"/>
    <property type="molecule type" value="Genomic_DNA"/>
</dbReference>
<dbReference type="KEGG" id="fuv:JR347_09195"/>
<gene>
    <name evidence="9" type="ORF">JR347_09195</name>
</gene>
<keyword evidence="4 8" id="KW-1003">Cell membrane</keyword>
<dbReference type="RefSeq" id="WP_205723756.1">
    <property type="nucleotide sequence ID" value="NZ_CP070608.1"/>
</dbReference>
<dbReference type="GO" id="GO:0005886">
    <property type="term" value="C:plasma membrane"/>
    <property type="evidence" value="ECO:0007669"/>
    <property type="project" value="UniProtKB-SubCell"/>
</dbReference>
<reference evidence="9" key="1">
    <citation type="submission" date="2021-02" db="EMBL/GenBank/DDBJ databases">
        <title>Fulvivirga sp. S481 isolated from sea water.</title>
        <authorList>
            <person name="Bae S.S."/>
            <person name="Baek K."/>
        </authorList>
    </citation>
    <scope>NUCLEOTIDE SEQUENCE</scope>
    <source>
        <strain evidence="9">S481</strain>
    </source>
</reference>
<dbReference type="PANTHER" id="PTHR30269">
    <property type="entry name" value="TRANSMEMBRANE PROTEIN YFCA"/>
    <property type="match status" value="1"/>
</dbReference>
<proteinExistence type="inferred from homology"/>
<feature type="transmembrane region" description="Helical" evidence="8">
    <location>
        <begin position="99"/>
        <end position="118"/>
    </location>
</feature>
<evidence type="ECO:0000256" key="4">
    <source>
        <dbReference type="ARBA" id="ARBA00022475"/>
    </source>
</evidence>
<keyword evidence="5 8" id="KW-0812">Transmembrane</keyword>
<comment type="subcellular location">
    <subcellularLocation>
        <location evidence="1 8">Cell membrane</location>
        <topology evidence="1 8">Multi-pass membrane protein</topology>
    </subcellularLocation>
</comment>
<accession>A0A974WMX9</accession>
<dbReference type="Pfam" id="PF01925">
    <property type="entry name" value="TauE"/>
    <property type="match status" value="1"/>
</dbReference>
<feature type="transmembrane region" description="Helical" evidence="8">
    <location>
        <begin position="73"/>
        <end position="93"/>
    </location>
</feature>
<feature type="transmembrane region" description="Helical" evidence="8">
    <location>
        <begin position="130"/>
        <end position="148"/>
    </location>
</feature>
<sequence>MTVWEALLLLGTGILASFLNVTSGGGSLVSLPVLIFLGLPPTIANASNRIGIISQNLFAVAGFRSKGVHAWPYSLYIALSAFLGAIIGAKISVDLSDDIFQKVIAIVMVGVVLLTVFNSKKTNTIIKENMSVKAQVLGVIVFFFVGIYGGFIQAGVGFIMIAALTGINGFSLVKTNSAKVFVALIYTLSAVAVFIYEDVINWTYGLTLAAGNAIGGWLTSRWSVKKGDKWIKRILVITVTALAIKLWFY</sequence>
<dbReference type="Proteomes" id="UP000662783">
    <property type="component" value="Chromosome"/>
</dbReference>
<feature type="transmembrane region" description="Helical" evidence="8">
    <location>
        <begin position="154"/>
        <end position="173"/>
    </location>
</feature>
<organism evidence="9 10">
    <name type="scientific">Fulvivirga lutea</name>
    <dbReference type="NCBI Taxonomy" id="2810512"/>
    <lineage>
        <taxon>Bacteria</taxon>
        <taxon>Pseudomonadati</taxon>
        <taxon>Bacteroidota</taxon>
        <taxon>Cytophagia</taxon>
        <taxon>Cytophagales</taxon>
        <taxon>Fulvivirgaceae</taxon>
        <taxon>Fulvivirga</taxon>
    </lineage>
</organism>
<evidence type="ECO:0000256" key="2">
    <source>
        <dbReference type="ARBA" id="ARBA00009142"/>
    </source>
</evidence>
<protein>
    <recommendedName>
        <fullName evidence="8">Probable membrane transporter protein</fullName>
    </recommendedName>
</protein>
<evidence type="ECO:0000313" key="9">
    <source>
        <dbReference type="EMBL" id="QSE99245.1"/>
    </source>
</evidence>
<evidence type="ECO:0000313" key="10">
    <source>
        <dbReference type="Proteomes" id="UP000662783"/>
    </source>
</evidence>
<dbReference type="AlphaFoldDB" id="A0A974WMX9"/>
<dbReference type="PANTHER" id="PTHR30269:SF0">
    <property type="entry name" value="MEMBRANE TRANSPORTER PROTEIN YFCA-RELATED"/>
    <property type="match status" value="1"/>
</dbReference>
<feature type="transmembrane region" description="Helical" evidence="8">
    <location>
        <begin position="202"/>
        <end position="218"/>
    </location>
</feature>
<feature type="transmembrane region" description="Helical" evidence="8">
    <location>
        <begin position="6"/>
        <end position="39"/>
    </location>
</feature>
<evidence type="ECO:0000256" key="5">
    <source>
        <dbReference type="ARBA" id="ARBA00022692"/>
    </source>
</evidence>
<evidence type="ECO:0000256" key="3">
    <source>
        <dbReference type="ARBA" id="ARBA00022448"/>
    </source>
</evidence>
<evidence type="ECO:0000256" key="1">
    <source>
        <dbReference type="ARBA" id="ARBA00004651"/>
    </source>
</evidence>